<feature type="transmembrane region" description="Helical" evidence="6">
    <location>
        <begin position="99"/>
        <end position="124"/>
    </location>
</feature>
<comment type="caution">
    <text evidence="6">Lacks conserved residue(s) required for the propagation of feature annotation.</text>
</comment>
<dbReference type="AlphaFoldDB" id="A0A5J9V8U2"/>
<proteinExistence type="inferred from homology"/>
<dbReference type="PROSITE" id="PS51257">
    <property type="entry name" value="PROKAR_LIPOPROTEIN"/>
    <property type="match status" value="1"/>
</dbReference>
<keyword evidence="5 6" id="KW-0472">Membrane</keyword>
<evidence type="ECO:0000256" key="6">
    <source>
        <dbReference type="RuleBase" id="RU004914"/>
    </source>
</evidence>
<dbReference type="PANTHER" id="PTHR11206">
    <property type="entry name" value="MULTIDRUG RESISTANCE PROTEIN"/>
    <property type="match status" value="1"/>
</dbReference>
<evidence type="ECO:0000313" key="8">
    <source>
        <dbReference type="Proteomes" id="UP000324897"/>
    </source>
</evidence>
<feature type="transmembrane region" description="Helical" evidence="6">
    <location>
        <begin position="440"/>
        <end position="461"/>
    </location>
</feature>
<keyword evidence="8" id="KW-1185">Reference proteome</keyword>
<comment type="subcellular location">
    <subcellularLocation>
        <location evidence="1">Membrane</location>
        <topology evidence="1">Multi-pass membrane protein</topology>
    </subcellularLocation>
</comment>
<feature type="transmembrane region" description="Helical" evidence="6">
    <location>
        <begin position="234"/>
        <end position="259"/>
    </location>
</feature>
<dbReference type="InterPro" id="IPR045069">
    <property type="entry name" value="MATE_euk"/>
</dbReference>
<keyword evidence="4 6" id="KW-1133">Transmembrane helix</keyword>
<feature type="transmembrane region" description="Helical" evidence="6">
    <location>
        <begin position="192"/>
        <end position="213"/>
    </location>
</feature>
<gene>
    <name evidence="7" type="ORF">EJB05_24194</name>
</gene>
<evidence type="ECO:0000256" key="5">
    <source>
        <dbReference type="ARBA" id="ARBA00023136"/>
    </source>
</evidence>
<dbReference type="GO" id="GO:0015297">
    <property type="term" value="F:antiporter activity"/>
    <property type="evidence" value="ECO:0007669"/>
    <property type="project" value="InterPro"/>
</dbReference>
<feature type="transmembrane region" description="Helical" evidence="6">
    <location>
        <begin position="309"/>
        <end position="331"/>
    </location>
</feature>
<evidence type="ECO:0000256" key="4">
    <source>
        <dbReference type="ARBA" id="ARBA00022989"/>
    </source>
</evidence>
<dbReference type="OrthoDB" id="2126698at2759"/>
<organism evidence="7 8">
    <name type="scientific">Eragrostis curvula</name>
    <name type="common">weeping love grass</name>
    <dbReference type="NCBI Taxonomy" id="38414"/>
    <lineage>
        <taxon>Eukaryota</taxon>
        <taxon>Viridiplantae</taxon>
        <taxon>Streptophyta</taxon>
        <taxon>Embryophyta</taxon>
        <taxon>Tracheophyta</taxon>
        <taxon>Spermatophyta</taxon>
        <taxon>Magnoliopsida</taxon>
        <taxon>Liliopsida</taxon>
        <taxon>Poales</taxon>
        <taxon>Poaceae</taxon>
        <taxon>PACMAD clade</taxon>
        <taxon>Chloridoideae</taxon>
        <taxon>Eragrostideae</taxon>
        <taxon>Eragrostidinae</taxon>
        <taxon>Eragrostis</taxon>
    </lineage>
</organism>
<name>A0A5J9V8U2_9POAL</name>
<dbReference type="CDD" id="cd13132">
    <property type="entry name" value="MATE_eukaryotic"/>
    <property type="match status" value="1"/>
</dbReference>
<feature type="non-terminal residue" evidence="7">
    <location>
        <position position="1"/>
    </location>
</feature>
<dbReference type="EMBL" id="RWGY01000011">
    <property type="protein sequence ID" value="TVU32463.1"/>
    <property type="molecule type" value="Genomic_DNA"/>
</dbReference>
<feature type="transmembrane region" description="Helical" evidence="6">
    <location>
        <begin position="20"/>
        <end position="42"/>
    </location>
</feature>
<feature type="transmembrane region" description="Helical" evidence="6">
    <location>
        <begin position="136"/>
        <end position="157"/>
    </location>
</feature>
<comment type="caution">
    <text evidence="7">The sequence shown here is derived from an EMBL/GenBank/DDBJ whole genome shotgun (WGS) entry which is preliminary data.</text>
</comment>
<dbReference type="Proteomes" id="UP000324897">
    <property type="component" value="Chromosome 1"/>
</dbReference>
<accession>A0A5J9V8U2</accession>
<dbReference type="GO" id="GO:1990961">
    <property type="term" value="P:xenobiotic detoxification by transmembrane export across the plasma membrane"/>
    <property type="evidence" value="ECO:0007669"/>
    <property type="project" value="InterPro"/>
</dbReference>
<evidence type="ECO:0000256" key="2">
    <source>
        <dbReference type="ARBA" id="ARBA00010199"/>
    </source>
</evidence>
<keyword evidence="3 6" id="KW-0812">Transmembrane</keyword>
<evidence type="ECO:0000313" key="7">
    <source>
        <dbReference type="EMBL" id="TVU32463.1"/>
    </source>
</evidence>
<feature type="transmembrane region" description="Helical" evidence="6">
    <location>
        <begin position="49"/>
        <end position="69"/>
    </location>
</feature>
<dbReference type="GO" id="GO:0016020">
    <property type="term" value="C:membrane"/>
    <property type="evidence" value="ECO:0007669"/>
    <property type="project" value="UniProtKB-SubCell"/>
</dbReference>
<dbReference type="Pfam" id="PF01554">
    <property type="entry name" value="MatE"/>
    <property type="match status" value="1"/>
</dbReference>
<protein>
    <recommendedName>
        <fullName evidence="6">Protein DETOXIFICATION</fullName>
    </recommendedName>
    <alternativeName>
        <fullName evidence="6">Multidrug and toxic compound extrusion protein</fullName>
    </alternativeName>
</protein>
<comment type="similarity">
    <text evidence="2 6">Belongs to the multi antimicrobial extrusion (MATE) (TC 2.A.66.1) family.</text>
</comment>
<reference evidence="7 8" key="1">
    <citation type="journal article" date="2019" name="Sci. Rep.">
        <title>A high-quality genome of Eragrostis curvula grass provides insights into Poaceae evolution and supports new strategies to enhance forage quality.</title>
        <authorList>
            <person name="Carballo J."/>
            <person name="Santos B.A.C.M."/>
            <person name="Zappacosta D."/>
            <person name="Garbus I."/>
            <person name="Selva J.P."/>
            <person name="Gallo C.A."/>
            <person name="Diaz A."/>
            <person name="Albertini E."/>
            <person name="Caccamo M."/>
            <person name="Echenique V."/>
        </authorList>
    </citation>
    <scope>NUCLEOTIDE SEQUENCE [LARGE SCALE GENOMIC DNA]</scope>
    <source>
        <strain evidence="8">cv. Victoria</strain>
        <tissue evidence="7">Leaf</tissue>
    </source>
</reference>
<evidence type="ECO:0000256" key="1">
    <source>
        <dbReference type="ARBA" id="ARBA00004141"/>
    </source>
</evidence>
<dbReference type="InterPro" id="IPR002528">
    <property type="entry name" value="MATE_fam"/>
</dbReference>
<feature type="transmembrane region" description="Helical" evidence="6">
    <location>
        <begin position="467"/>
        <end position="488"/>
    </location>
</feature>
<sequence length="505" mass="55511">MEGGAPKESSVLSEVKKQLGLAVPLFVGCFLQKIILNISLIFVGHLGELALGSASLATSFASASGFYLMTGISWSLDTLCGQAFGAEQHRLVGVYKQRAMLVLAMVSIPVAVVWAFAGEILVLFRQDPEIAAGARSYLRWMVPVLFLFGQLQCYVMFLQAQNIVVPLRRHRRRTRGRLLAAGPQVWPEVNGAALAIVVSYFFNTSCLALYVTLAPSCKKTWTGFSREAFRGIPAFLKLAVPSALINFLEGCAFELLMLLSGLLSNPKLETAPSSQNILYCATLNSLHHFRQSGSVSNELGAGRPQAAHLATRVVMLLAFSMSFFVALVLVLSRNRLGYLYTNVDELALYSSRPPLERRIFTGIVQEFHRNQLTVHRKNAGIGKNPAFQRRPKIVPILAPCFFFDSMQGVLSGYDNNTWPQLCTWSAGVVRGCGRQNIGAFINLAAYYLVGIPAASIFAFVSHLRGKGLWLGIFCGVAVQMLLLLFITLCTKWNKEASKANRNFLV</sequence>
<dbReference type="Gramene" id="TVU32463">
    <property type="protein sequence ID" value="TVU32463"/>
    <property type="gene ID" value="EJB05_24194"/>
</dbReference>
<dbReference type="GO" id="GO:0042910">
    <property type="term" value="F:xenobiotic transmembrane transporter activity"/>
    <property type="evidence" value="ECO:0007669"/>
    <property type="project" value="InterPro"/>
</dbReference>
<evidence type="ECO:0000256" key="3">
    <source>
        <dbReference type="ARBA" id="ARBA00022692"/>
    </source>
</evidence>